<dbReference type="AlphaFoldDB" id="A0A068XZU6"/>
<gene>
    <name evidence="1" type="ORF">EmuJ_000409100</name>
</gene>
<dbReference type="InterPro" id="IPR012337">
    <property type="entry name" value="RNaseH-like_sf"/>
</dbReference>
<evidence type="ECO:0000313" key="2">
    <source>
        <dbReference type="Proteomes" id="UP000017246"/>
    </source>
</evidence>
<proteinExistence type="predicted"/>
<dbReference type="EMBL" id="LN902633">
    <property type="protein sequence ID" value="CDS35674.1"/>
    <property type="molecule type" value="Genomic_DNA"/>
</dbReference>
<dbReference type="OrthoDB" id="10047254at2759"/>
<dbReference type="Gene3D" id="3.30.420.10">
    <property type="entry name" value="Ribonuclease H-like superfamily/Ribonuclease H"/>
    <property type="match status" value="1"/>
</dbReference>
<dbReference type="InterPro" id="IPR036397">
    <property type="entry name" value="RNaseH_sf"/>
</dbReference>
<evidence type="ECO:0000313" key="1">
    <source>
        <dbReference type="EMBL" id="CDS35674.1"/>
    </source>
</evidence>
<accession>A0A068XZU6</accession>
<keyword evidence="2" id="KW-1185">Reference proteome</keyword>
<reference evidence="1" key="1">
    <citation type="journal article" date="2013" name="Nature">
        <title>The genomes of four tapeworm species reveal adaptations to parasitism.</title>
        <authorList>
            <person name="Tsai I.J."/>
            <person name="Zarowiecki M."/>
            <person name="Holroyd N."/>
            <person name="Garciarrubio A."/>
            <person name="Sanchez-Flores A."/>
            <person name="Brooks K.L."/>
            <person name="Tracey A."/>
            <person name="Bobes R.J."/>
            <person name="Fragoso G."/>
            <person name="Sciutto E."/>
            <person name="Aslett M."/>
            <person name="Beasley H."/>
            <person name="Bennett H.M."/>
            <person name="Cai J."/>
            <person name="Camicia F."/>
            <person name="Clark R."/>
            <person name="Cucher M."/>
            <person name="De Silva N."/>
            <person name="Day T.A."/>
            <person name="Deplazes P."/>
            <person name="Estrada K."/>
            <person name="Fernandez C."/>
            <person name="Holland P.W."/>
            <person name="Hou J."/>
            <person name="Hu S."/>
            <person name="Huckvale T."/>
            <person name="Hung S.S."/>
            <person name="Kamenetzky L."/>
            <person name="Keane J.A."/>
            <person name="Kiss F."/>
            <person name="Koziol U."/>
            <person name="Lambert O."/>
            <person name="Liu K."/>
            <person name="Luo X."/>
            <person name="Luo Y."/>
            <person name="Macchiaroli N."/>
            <person name="Nichol S."/>
            <person name="Paps J."/>
            <person name="Parkinson J."/>
            <person name="Pouchkina-Stantcheva N."/>
            <person name="Riddiford N."/>
            <person name="Rosenzvit M."/>
            <person name="Salinas G."/>
            <person name="Wasmuth J.D."/>
            <person name="Zamanian M."/>
            <person name="Zheng Y."/>
            <person name="Cai X."/>
            <person name="Soberon X."/>
            <person name="Olson P.D."/>
            <person name="Laclette J.P."/>
            <person name="Brehm K."/>
            <person name="Berriman M."/>
            <person name="Garciarrubio A."/>
            <person name="Bobes R.J."/>
            <person name="Fragoso G."/>
            <person name="Sanchez-Flores A."/>
            <person name="Estrada K."/>
            <person name="Cevallos M.A."/>
            <person name="Morett E."/>
            <person name="Gonzalez V."/>
            <person name="Portillo T."/>
            <person name="Ochoa-Leyva A."/>
            <person name="Jose M.V."/>
            <person name="Sciutto E."/>
            <person name="Landa A."/>
            <person name="Jimenez L."/>
            <person name="Valdes V."/>
            <person name="Carrero J.C."/>
            <person name="Larralde C."/>
            <person name="Morales-Montor J."/>
            <person name="Limon-Lason J."/>
            <person name="Soberon X."/>
            <person name="Laclette J.P."/>
        </authorList>
    </citation>
    <scope>NUCLEOTIDE SEQUENCE [LARGE SCALE GENOMIC DNA]</scope>
</reference>
<keyword evidence="1" id="KW-0808">Transferase</keyword>
<dbReference type="SUPFAM" id="SSF53098">
    <property type="entry name" value="Ribonuclease H-like"/>
    <property type="match status" value="1"/>
</dbReference>
<sequence length="167" mass="18736">MVDHFTKSAEAKPMKSPDAKIVALVFFDRWISQHGVPESVHSAQGPNFESRLFIELSGALVTRGPPRCRCRRCSRLIDYWAPCLFSATAAYAISIVHSSFRAPKEYHDVLSSFTRLSLLSSCPMSSEHSISVYSYIATIISEYPILLSTCHYQFVVIEHLTAVDCTE</sequence>
<name>A0A068XZU6_ECHMU</name>
<dbReference type="GO" id="GO:0003676">
    <property type="term" value="F:nucleic acid binding"/>
    <property type="evidence" value="ECO:0007669"/>
    <property type="project" value="InterPro"/>
</dbReference>
<reference evidence="1" key="2">
    <citation type="submission" date="2015-11" db="EMBL/GenBank/DDBJ databases">
        <authorList>
            <person name="Zhang Y."/>
            <person name="Guo Z."/>
        </authorList>
    </citation>
    <scope>NUCLEOTIDE SEQUENCE</scope>
</reference>
<organism evidence="1 2">
    <name type="scientific">Echinococcus multilocularis</name>
    <name type="common">Fox tapeworm</name>
    <dbReference type="NCBI Taxonomy" id="6211"/>
    <lineage>
        <taxon>Eukaryota</taxon>
        <taxon>Metazoa</taxon>
        <taxon>Spiralia</taxon>
        <taxon>Lophotrochozoa</taxon>
        <taxon>Platyhelminthes</taxon>
        <taxon>Cestoda</taxon>
        <taxon>Eucestoda</taxon>
        <taxon>Cyclophyllidea</taxon>
        <taxon>Taeniidae</taxon>
        <taxon>Echinococcus</taxon>
    </lineage>
</organism>
<protein>
    <submittedName>
        <fullName evidence="1">Polynucleotidyl transferase ribonuclease H fold</fullName>
    </submittedName>
</protein>
<dbReference type="GO" id="GO:0016740">
    <property type="term" value="F:transferase activity"/>
    <property type="evidence" value="ECO:0007669"/>
    <property type="project" value="UniProtKB-KW"/>
</dbReference>
<dbReference type="Proteomes" id="UP000017246">
    <property type="component" value="Unassembled WGS sequence"/>
</dbReference>